<sequence>MNTHIKLLAIPFLACLLVACSPAEPPAETFLDSQKQALDKAKTVEQIGLDHKKDIDNILKKSDQN</sequence>
<dbReference type="EMBL" id="CP067393">
    <property type="protein sequence ID" value="QQP85813.1"/>
    <property type="molecule type" value="Genomic_DNA"/>
</dbReference>
<protein>
    <recommendedName>
        <fullName evidence="4">Lipoprotein</fullName>
    </recommendedName>
</protein>
<gene>
    <name evidence="2" type="ORF">JHT90_00680</name>
</gene>
<evidence type="ECO:0008006" key="4">
    <source>
        <dbReference type="Google" id="ProtNLM"/>
    </source>
</evidence>
<evidence type="ECO:0000256" key="1">
    <source>
        <dbReference type="SAM" id="SignalP"/>
    </source>
</evidence>
<evidence type="ECO:0000313" key="3">
    <source>
        <dbReference type="Proteomes" id="UP000595278"/>
    </source>
</evidence>
<organism evidence="2 3">
    <name type="scientific">Entomomonas asaccharolytica</name>
    <dbReference type="NCBI Taxonomy" id="2785331"/>
    <lineage>
        <taxon>Bacteria</taxon>
        <taxon>Pseudomonadati</taxon>
        <taxon>Pseudomonadota</taxon>
        <taxon>Gammaproteobacteria</taxon>
        <taxon>Pseudomonadales</taxon>
        <taxon>Pseudomonadaceae</taxon>
        <taxon>Entomomonas</taxon>
    </lineage>
</organism>
<dbReference type="Proteomes" id="UP000595278">
    <property type="component" value="Chromosome"/>
</dbReference>
<dbReference type="PROSITE" id="PS51257">
    <property type="entry name" value="PROKAR_LIPOPROTEIN"/>
    <property type="match status" value="1"/>
</dbReference>
<dbReference type="KEGG" id="eaz:JHT90_00680"/>
<proteinExistence type="predicted"/>
<dbReference type="AlphaFoldDB" id="A0A974NFN0"/>
<name>A0A974NFN0_9GAMM</name>
<accession>A0A974NFN0</accession>
<keyword evidence="3" id="KW-1185">Reference proteome</keyword>
<feature type="signal peptide" evidence="1">
    <location>
        <begin position="1"/>
        <end position="23"/>
    </location>
</feature>
<reference evidence="2 3" key="1">
    <citation type="submission" date="2021-01" db="EMBL/GenBank/DDBJ databases">
        <title>Entomomonas sp. F2A isolated from a house cricket (Acheta domesticus).</title>
        <authorList>
            <person name="Spergser J."/>
            <person name="Busse H.-J."/>
        </authorList>
    </citation>
    <scope>NUCLEOTIDE SEQUENCE [LARGE SCALE GENOMIC DNA]</scope>
    <source>
        <strain evidence="2 3">F2A</strain>
    </source>
</reference>
<keyword evidence="1" id="KW-0732">Signal</keyword>
<feature type="chain" id="PRO_5037707919" description="Lipoprotein" evidence="1">
    <location>
        <begin position="24"/>
        <end position="65"/>
    </location>
</feature>
<evidence type="ECO:0000313" key="2">
    <source>
        <dbReference type="EMBL" id="QQP85813.1"/>
    </source>
</evidence>
<dbReference type="RefSeq" id="WP_201092888.1">
    <property type="nucleotide sequence ID" value="NZ_CP067393.1"/>
</dbReference>